<protein>
    <recommendedName>
        <fullName evidence="3">Secreted protein</fullName>
    </recommendedName>
</protein>
<evidence type="ECO:0000313" key="2">
    <source>
        <dbReference type="Proteomes" id="UP001562425"/>
    </source>
</evidence>
<sequence length="93" mass="10537">MIIRCVKILLAVVLSLTFTVSLAKLVLCVWTEVFIENSADYEIVHGYPGRSRSHRNGGGGSLVDDWLDQNQLGKYRQLFRDQAQLKQEQISLS</sequence>
<proteinExistence type="predicted"/>
<dbReference type="AlphaFoldDB" id="A0ABD1DW43"/>
<dbReference type="Proteomes" id="UP001562425">
    <property type="component" value="Unassembled WGS sequence"/>
</dbReference>
<accession>A0ABD1DW43</accession>
<evidence type="ECO:0000313" key="1">
    <source>
        <dbReference type="EMBL" id="KAL1403960.1"/>
    </source>
</evidence>
<gene>
    <name evidence="1" type="ORF">pipiens_019128</name>
</gene>
<name>A0ABD1DW43_CULPP</name>
<comment type="caution">
    <text evidence="1">The sequence shown here is derived from an EMBL/GenBank/DDBJ whole genome shotgun (WGS) entry which is preliminary data.</text>
</comment>
<reference evidence="1 2" key="1">
    <citation type="submission" date="2024-05" db="EMBL/GenBank/DDBJ databases">
        <title>Culex pipiens pipiens assembly and annotation.</title>
        <authorList>
            <person name="Alout H."/>
            <person name="Durand T."/>
        </authorList>
    </citation>
    <scope>NUCLEOTIDE SEQUENCE [LARGE SCALE GENOMIC DNA]</scope>
    <source>
        <strain evidence="1">HA-2024</strain>
        <tissue evidence="1">Whole body</tissue>
    </source>
</reference>
<keyword evidence="2" id="KW-1185">Reference proteome</keyword>
<evidence type="ECO:0008006" key="3">
    <source>
        <dbReference type="Google" id="ProtNLM"/>
    </source>
</evidence>
<dbReference type="EMBL" id="JBEHCU010000968">
    <property type="protein sequence ID" value="KAL1403960.1"/>
    <property type="molecule type" value="Genomic_DNA"/>
</dbReference>
<organism evidence="1 2">
    <name type="scientific">Culex pipiens pipiens</name>
    <name type="common">Northern house mosquito</name>
    <dbReference type="NCBI Taxonomy" id="38569"/>
    <lineage>
        <taxon>Eukaryota</taxon>
        <taxon>Metazoa</taxon>
        <taxon>Ecdysozoa</taxon>
        <taxon>Arthropoda</taxon>
        <taxon>Hexapoda</taxon>
        <taxon>Insecta</taxon>
        <taxon>Pterygota</taxon>
        <taxon>Neoptera</taxon>
        <taxon>Endopterygota</taxon>
        <taxon>Diptera</taxon>
        <taxon>Nematocera</taxon>
        <taxon>Culicoidea</taxon>
        <taxon>Culicidae</taxon>
        <taxon>Culicinae</taxon>
        <taxon>Culicini</taxon>
        <taxon>Culex</taxon>
        <taxon>Culex</taxon>
    </lineage>
</organism>